<dbReference type="RefSeq" id="WP_318601005.1">
    <property type="nucleotide sequence ID" value="NZ_JAWSTH010000145.1"/>
</dbReference>
<evidence type="ECO:0000313" key="3">
    <source>
        <dbReference type="Proteomes" id="UP001284601"/>
    </source>
</evidence>
<keyword evidence="1" id="KW-0472">Membrane</keyword>
<sequence length="162" mass="16960">MPAPLDPLVAPSQLAYEQASAALARQHESLEALRGRAVALLTAATVVASLFSGWVLSNRALGLLGWLAIAAFVLVACVCLFAAAPHVQLERGIKPSVLLAAVDRDQGLREPGAAHRAVALHLEASYGRNNTVLARIATTLQIAVSIQAVAVLCWVAELVLIS</sequence>
<protein>
    <recommendedName>
        <fullName evidence="4">Integral membrane plasmid transfer protein</fullName>
    </recommendedName>
</protein>
<feature type="transmembrane region" description="Helical" evidence="1">
    <location>
        <begin position="63"/>
        <end position="84"/>
    </location>
</feature>
<keyword evidence="3" id="KW-1185">Reference proteome</keyword>
<comment type="caution">
    <text evidence="2">The sequence shown here is derived from an EMBL/GenBank/DDBJ whole genome shotgun (WGS) entry which is preliminary data.</text>
</comment>
<feature type="transmembrane region" description="Helical" evidence="1">
    <location>
        <begin position="37"/>
        <end position="57"/>
    </location>
</feature>
<evidence type="ECO:0000256" key="1">
    <source>
        <dbReference type="SAM" id="Phobius"/>
    </source>
</evidence>
<organism evidence="2 3">
    <name type="scientific">Conexibacter stalactiti</name>
    <dbReference type="NCBI Taxonomy" id="1940611"/>
    <lineage>
        <taxon>Bacteria</taxon>
        <taxon>Bacillati</taxon>
        <taxon>Actinomycetota</taxon>
        <taxon>Thermoleophilia</taxon>
        <taxon>Solirubrobacterales</taxon>
        <taxon>Conexibacteraceae</taxon>
        <taxon>Conexibacter</taxon>
    </lineage>
</organism>
<dbReference type="Proteomes" id="UP001284601">
    <property type="component" value="Unassembled WGS sequence"/>
</dbReference>
<evidence type="ECO:0000313" key="2">
    <source>
        <dbReference type="EMBL" id="MDW5598476.1"/>
    </source>
</evidence>
<reference evidence="3" key="1">
    <citation type="submission" date="2023-07" db="EMBL/GenBank/DDBJ databases">
        <title>Conexibacter stalactiti sp. nov., isolated from stalactites in a lava cave and emended description of the genus Conexibacter.</title>
        <authorList>
            <person name="Lee S.D."/>
        </authorList>
    </citation>
    <scope>NUCLEOTIDE SEQUENCE [LARGE SCALE GENOMIC DNA]</scope>
    <source>
        <strain evidence="3">KCTC 39840</strain>
    </source>
</reference>
<gene>
    <name evidence="2" type="ORF">R7226_29215</name>
</gene>
<keyword evidence="1" id="KW-1133">Transmembrane helix</keyword>
<dbReference type="EMBL" id="JAWSTH010000145">
    <property type="protein sequence ID" value="MDW5598476.1"/>
    <property type="molecule type" value="Genomic_DNA"/>
</dbReference>
<evidence type="ECO:0008006" key="4">
    <source>
        <dbReference type="Google" id="ProtNLM"/>
    </source>
</evidence>
<name>A0ABU4HYS3_9ACTN</name>
<accession>A0ABU4HYS3</accession>
<keyword evidence="1" id="KW-0812">Transmembrane</keyword>
<proteinExistence type="predicted"/>